<dbReference type="PANTHER" id="PTHR45973">
    <property type="entry name" value="PROTEIN PHOSPHATASE 1 REGULATORY SUBUNIT SDS22-RELATED"/>
    <property type="match status" value="1"/>
</dbReference>
<dbReference type="InterPro" id="IPR000938">
    <property type="entry name" value="CAP-Gly_domain"/>
</dbReference>
<evidence type="ECO:0000313" key="7">
    <source>
        <dbReference type="EMBL" id="KAF7951105.1"/>
    </source>
</evidence>
<evidence type="ECO:0000256" key="2">
    <source>
        <dbReference type="ARBA" id="ARBA00022614"/>
    </source>
</evidence>
<dbReference type="GeneID" id="62146245"/>
<evidence type="ECO:0000259" key="6">
    <source>
        <dbReference type="PROSITE" id="PS50245"/>
    </source>
</evidence>
<comment type="subcellular location">
    <subcellularLocation>
        <location evidence="1">Cell projection</location>
        <location evidence="1">Cilium</location>
    </subcellularLocation>
</comment>
<dbReference type="PANTHER" id="PTHR45973:SF9">
    <property type="entry name" value="LEUCINE-RICH REPEAT-CONTAINING PROTEIN 46"/>
    <property type="match status" value="1"/>
</dbReference>
<keyword evidence="5" id="KW-0966">Cell projection</keyword>
<name>A0A9P5IV09_9HELO</name>
<comment type="caution">
    <text evidence="7">The sequence shown here is derived from an EMBL/GenBank/DDBJ whole genome shotgun (WGS) entry which is preliminary data.</text>
</comment>
<evidence type="ECO:0000256" key="5">
    <source>
        <dbReference type="ARBA" id="ARBA00023273"/>
    </source>
</evidence>
<dbReference type="InterPro" id="IPR032675">
    <property type="entry name" value="LRR_dom_sf"/>
</dbReference>
<dbReference type="InterPro" id="IPR036859">
    <property type="entry name" value="CAP-Gly_dom_sf"/>
</dbReference>
<dbReference type="PROSITE" id="PS50245">
    <property type="entry name" value="CAP_GLY_2"/>
    <property type="match status" value="1"/>
</dbReference>
<dbReference type="AlphaFoldDB" id="A0A9P5IV09"/>
<feature type="domain" description="CAP-Gly" evidence="6">
    <location>
        <begin position="26"/>
        <end position="68"/>
    </location>
</feature>
<dbReference type="SMART" id="SM01052">
    <property type="entry name" value="CAP_GLY"/>
    <property type="match status" value="1"/>
</dbReference>
<dbReference type="Proteomes" id="UP000710849">
    <property type="component" value="Unassembled WGS sequence"/>
</dbReference>
<dbReference type="Gene3D" id="2.30.30.190">
    <property type="entry name" value="CAP Gly-rich-like domain"/>
    <property type="match status" value="1"/>
</dbReference>
<sequence length="631" mass="70416">MSQNHNYRVGQRVSFQGQLCTIRYIGEVKDTEKEWLGVEWDDPSRGKNDGKGYFKCLSNAPTPASFIRPTRKPDPEQSFVEAVFHKYASGDGLNPDKQIVISGKVAEEIGFDKIAEQQSQVHELKIVLVDGQRINRAHTRLQDASPTQVVAKTATNLTVGEACPSIVELDLSRNLFVSLDEIENICSQLKNLKTLRLNGNRLQLDTSRMLNAIMSGSSEEVFNMIKALEVDSTLLDWNELCILLQRFTSTVSLTASSNGFKRLSSPITSHSLASLTLEYNDFTSLADLEVLTQLTSLESLLLKGNKIHTTGTMTPGAVKSSTPLVFNNKLSYIDLSSNKINSWAFVDELVDIFPGMTSLRISKNLIYPETSAESTMGSLNEEFMLTLARLGNLQKLNFSGITPQDRNNAELFYLSEIGKELGAVDSEQESTVLSKHKRYKELCDLHGSPAVVRREKAEINPAFLEARLINFTFYVPAKSEIGQKEIVLVKEIPKAFSIYRVKGIVGRLLNRRPLSLKLIWETGEWDPVAGYEDIDEYDDDNAVDNAREALAPAGVSDLNRKQPKREDSSIAIDKAVSQTRGQVGVSKAGKFMRREVELEDTTKDVGLCVDGMEARVRVEFKDSRKFPGREE</sequence>
<dbReference type="Pfam" id="PF01302">
    <property type="entry name" value="CAP_GLY"/>
    <property type="match status" value="1"/>
</dbReference>
<proteinExistence type="predicted"/>
<keyword evidence="4" id="KW-0969">Cilium</keyword>
<organism evidence="7 8">
    <name type="scientific">Botrytis byssoidea</name>
    <dbReference type="NCBI Taxonomy" id="139641"/>
    <lineage>
        <taxon>Eukaryota</taxon>
        <taxon>Fungi</taxon>
        <taxon>Dikarya</taxon>
        <taxon>Ascomycota</taxon>
        <taxon>Pezizomycotina</taxon>
        <taxon>Leotiomycetes</taxon>
        <taxon>Helotiales</taxon>
        <taxon>Sclerotiniaceae</taxon>
        <taxon>Botrytis</taxon>
    </lineage>
</organism>
<gene>
    <name evidence="7" type="ORF">EAE97_002656</name>
</gene>
<evidence type="ECO:0000256" key="3">
    <source>
        <dbReference type="ARBA" id="ARBA00022737"/>
    </source>
</evidence>
<evidence type="ECO:0000256" key="1">
    <source>
        <dbReference type="ARBA" id="ARBA00004138"/>
    </source>
</evidence>
<dbReference type="Gene3D" id="3.80.10.10">
    <property type="entry name" value="Ribonuclease Inhibitor"/>
    <property type="match status" value="3"/>
</dbReference>
<keyword evidence="3" id="KW-0677">Repeat</keyword>
<dbReference type="InterPro" id="IPR050576">
    <property type="entry name" value="Cilia_flagella_integrity"/>
</dbReference>
<dbReference type="SUPFAM" id="SSF52058">
    <property type="entry name" value="L domain-like"/>
    <property type="match status" value="1"/>
</dbReference>
<dbReference type="InterPro" id="IPR001611">
    <property type="entry name" value="Leu-rich_rpt"/>
</dbReference>
<dbReference type="SUPFAM" id="SSF74924">
    <property type="entry name" value="Cap-Gly domain"/>
    <property type="match status" value="1"/>
</dbReference>
<keyword evidence="2" id="KW-0433">Leucine-rich repeat</keyword>
<protein>
    <recommendedName>
        <fullName evidence="6">CAP-Gly domain-containing protein</fullName>
    </recommendedName>
</protein>
<dbReference type="PROSITE" id="PS51450">
    <property type="entry name" value="LRR"/>
    <property type="match status" value="2"/>
</dbReference>
<accession>A0A9P5IV09</accession>
<dbReference type="RefSeq" id="XP_038736374.1">
    <property type="nucleotide sequence ID" value="XM_038873168.1"/>
</dbReference>
<evidence type="ECO:0000313" key="8">
    <source>
        <dbReference type="Proteomes" id="UP000710849"/>
    </source>
</evidence>
<keyword evidence="8" id="KW-1185">Reference proteome</keyword>
<dbReference type="EMBL" id="RCSW01000004">
    <property type="protein sequence ID" value="KAF7951105.1"/>
    <property type="molecule type" value="Genomic_DNA"/>
</dbReference>
<evidence type="ECO:0000256" key="4">
    <source>
        <dbReference type="ARBA" id="ARBA00023069"/>
    </source>
</evidence>
<reference evidence="7 8" key="1">
    <citation type="journal article" date="2020" name="Genome Biol. Evol.">
        <title>Comparative genomics of Sclerotiniaceae.</title>
        <authorList>
            <person name="Valero Jimenez C.A."/>
            <person name="Steentjes M."/>
            <person name="Scholten O.E."/>
            <person name="Van Kan J.A.L."/>
        </authorList>
    </citation>
    <scope>NUCLEOTIDE SEQUENCE [LARGE SCALE GENOMIC DNA]</scope>
    <source>
        <strain evidence="7 8">MUCL 94</strain>
    </source>
</reference>